<evidence type="ECO:0000256" key="3">
    <source>
        <dbReference type="ARBA" id="ARBA00023110"/>
    </source>
</evidence>
<dbReference type="InterPro" id="IPR002130">
    <property type="entry name" value="Cyclophilin-type_PPIase_dom"/>
</dbReference>
<dbReference type="PANTHER" id="PTHR45625">
    <property type="entry name" value="PEPTIDYL-PROLYL CIS-TRANS ISOMERASE-RELATED"/>
    <property type="match status" value="1"/>
</dbReference>
<dbReference type="PROSITE" id="PS00170">
    <property type="entry name" value="CSA_PPIASE_1"/>
    <property type="match status" value="1"/>
</dbReference>
<protein>
    <recommendedName>
        <fullName evidence="2">peptidylprolyl isomerase</fullName>
        <ecNumber evidence="2">5.2.1.8</ecNumber>
    </recommendedName>
</protein>
<evidence type="ECO:0000256" key="4">
    <source>
        <dbReference type="ARBA" id="ARBA00023235"/>
    </source>
</evidence>
<keyword evidence="6" id="KW-0732">Signal</keyword>
<feature type="chain" id="PRO_5001577086" description="peptidylprolyl isomerase" evidence="6">
    <location>
        <begin position="22"/>
        <end position="327"/>
    </location>
</feature>
<dbReference type="OrthoDB" id="9807797at2"/>
<keyword evidence="3" id="KW-0697">Rotamase</keyword>
<dbReference type="AlphaFoldDB" id="A0A059F957"/>
<name>A0A059F957_9PROT</name>
<dbReference type="InterPro" id="IPR029000">
    <property type="entry name" value="Cyclophilin-like_dom_sf"/>
</dbReference>
<dbReference type="SUPFAM" id="SSF50891">
    <property type="entry name" value="Cyclophilin-like"/>
    <property type="match status" value="1"/>
</dbReference>
<gene>
    <name evidence="8" type="ORF">HHI_16447</name>
</gene>
<evidence type="ECO:0000256" key="1">
    <source>
        <dbReference type="ARBA" id="ARBA00007365"/>
    </source>
</evidence>
<dbReference type="Pfam" id="PF00160">
    <property type="entry name" value="Pro_isomerase"/>
    <property type="match status" value="1"/>
</dbReference>
<dbReference type="CDD" id="cd00317">
    <property type="entry name" value="cyclophilin"/>
    <property type="match status" value="1"/>
</dbReference>
<dbReference type="GO" id="GO:0006457">
    <property type="term" value="P:protein folding"/>
    <property type="evidence" value="ECO:0007669"/>
    <property type="project" value="InterPro"/>
</dbReference>
<feature type="compositionally biased region" description="Acidic residues" evidence="5">
    <location>
        <begin position="302"/>
        <end position="313"/>
    </location>
</feature>
<comment type="similarity">
    <text evidence="1">Belongs to the cyclophilin-type PPIase family.</text>
</comment>
<dbReference type="EC" id="5.2.1.8" evidence="2"/>
<dbReference type="Proteomes" id="UP000025061">
    <property type="component" value="Unassembled WGS sequence"/>
</dbReference>
<feature type="region of interest" description="Disordered" evidence="5">
    <location>
        <begin position="293"/>
        <end position="327"/>
    </location>
</feature>
<feature type="domain" description="PPIase cyclophilin-type" evidence="7">
    <location>
        <begin position="59"/>
        <end position="268"/>
    </location>
</feature>
<dbReference type="PROSITE" id="PS51257">
    <property type="entry name" value="PROKAR_LIPOPROTEIN"/>
    <property type="match status" value="1"/>
</dbReference>
<evidence type="ECO:0000313" key="9">
    <source>
        <dbReference type="Proteomes" id="UP000025061"/>
    </source>
</evidence>
<dbReference type="Gene3D" id="2.40.100.10">
    <property type="entry name" value="Cyclophilin-like"/>
    <property type="match status" value="1"/>
</dbReference>
<sequence>MKIRGFAAVVALAGCLLPACADTTDGGWSFETPEDVAASPGTWRPVDPERLFIFQTNKGRVLIEAFPDVAPNHFAHFTSVTRSGDYDGTSFHRVIDDFMAQGGDIQALKGRPSAEPDVKGEFTFRRDVTKMPLQATIGPEDSAKHGYFNGFPIQTQPSFFAEMSVDGLVESHIPHCASVVSTARTSDPDSANGQFFLMRGYSAHLDRLYTSWGRVIGGQDVVLSLKSGSPQNNGSVTNPDILTSAKIAADLPEAERPRAYVLRTDSEAFKTALEAKGEPNICDLAPVPAIIIDPAGTGAEAPEADDEAADDAAPESAPESNSETTGE</sequence>
<dbReference type="GO" id="GO:0003755">
    <property type="term" value="F:peptidyl-prolyl cis-trans isomerase activity"/>
    <property type="evidence" value="ECO:0007669"/>
    <property type="project" value="UniProtKB-KW"/>
</dbReference>
<dbReference type="EMBL" id="ARYI01000020">
    <property type="protein sequence ID" value="KCZ87091.1"/>
    <property type="molecule type" value="Genomic_DNA"/>
</dbReference>
<keyword evidence="4 8" id="KW-0413">Isomerase</keyword>
<comment type="caution">
    <text evidence="8">The sequence shown here is derived from an EMBL/GenBank/DDBJ whole genome shotgun (WGS) entry which is preliminary data.</text>
</comment>
<evidence type="ECO:0000259" key="7">
    <source>
        <dbReference type="PROSITE" id="PS50072"/>
    </source>
</evidence>
<dbReference type="PROSITE" id="PS50072">
    <property type="entry name" value="CSA_PPIASE_2"/>
    <property type="match status" value="1"/>
</dbReference>
<evidence type="ECO:0000256" key="2">
    <source>
        <dbReference type="ARBA" id="ARBA00013194"/>
    </source>
</evidence>
<dbReference type="InterPro" id="IPR020892">
    <property type="entry name" value="Cyclophilin-type_PPIase_CS"/>
</dbReference>
<dbReference type="InterPro" id="IPR044666">
    <property type="entry name" value="Cyclophilin_A-like"/>
</dbReference>
<dbReference type="RefSeq" id="WP_011647734.1">
    <property type="nucleotide sequence ID" value="NZ_ARYI01000020.1"/>
</dbReference>
<proteinExistence type="inferred from homology"/>
<organism evidence="8 9">
    <name type="scientific">Hyphomonas hirschiana VP5</name>
    <dbReference type="NCBI Taxonomy" id="1280951"/>
    <lineage>
        <taxon>Bacteria</taxon>
        <taxon>Pseudomonadati</taxon>
        <taxon>Pseudomonadota</taxon>
        <taxon>Alphaproteobacteria</taxon>
        <taxon>Hyphomonadales</taxon>
        <taxon>Hyphomonadaceae</taxon>
        <taxon>Hyphomonas</taxon>
    </lineage>
</organism>
<feature type="signal peptide" evidence="6">
    <location>
        <begin position="1"/>
        <end position="21"/>
    </location>
</feature>
<dbReference type="PANTHER" id="PTHR45625:SF4">
    <property type="entry name" value="PEPTIDYLPROLYL ISOMERASE DOMAIN AND WD REPEAT-CONTAINING PROTEIN 1"/>
    <property type="match status" value="1"/>
</dbReference>
<dbReference type="PATRIC" id="fig|1280951.3.peg.3314"/>
<evidence type="ECO:0000313" key="8">
    <source>
        <dbReference type="EMBL" id="KCZ87091.1"/>
    </source>
</evidence>
<evidence type="ECO:0000256" key="5">
    <source>
        <dbReference type="SAM" id="MobiDB-lite"/>
    </source>
</evidence>
<reference evidence="8 9" key="1">
    <citation type="submission" date="2013-04" db="EMBL/GenBank/DDBJ databases">
        <title>Hyphomonas hirschiana VP5 Genome Sequencing.</title>
        <authorList>
            <person name="Lai Q."/>
            <person name="Shao Z."/>
        </authorList>
    </citation>
    <scope>NUCLEOTIDE SEQUENCE [LARGE SCALE GENOMIC DNA]</scope>
    <source>
        <strain evidence="8 9">VP5</strain>
    </source>
</reference>
<keyword evidence="9" id="KW-1185">Reference proteome</keyword>
<accession>A0A059F957</accession>
<evidence type="ECO:0000256" key="6">
    <source>
        <dbReference type="SAM" id="SignalP"/>
    </source>
</evidence>